<dbReference type="Gene3D" id="1.10.8.1320">
    <property type="match status" value="1"/>
</dbReference>
<dbReference type="Gene3D" id="3.30.160.60">
    <property type="entry name" value="Classic Zinc Finger"/>
    <property type="match status" value="5"/>
</dbReference>
<evidence type="ECO:0000256" key="5">
    <source>
        <dbReference type="SAM" id="MobiDB-lite"/>
    </source>
</evidence>
<evidence type="ECO:0000256" key="1">
    <source>
        <dbReference type="ARBA" id="ARBA00022723"/>
    </source>
</evidence>
<dbReference type="PANTHER" id="PTHR24379">
    <property type="entry name" value="KRAB AND ZINC FINGER DOMAIN-CONTAINING"/>
    <property type="match status" value="1"/>
</dbReference>
<keyword evidence="2" id="KW-0677">Repeat</keyword>
<dbReference type="Pfam" id="PF00096">
    <property type="entry name" value="zf-C2H2"/>
    <property type="match status" value="2"/>
</dbReference>
<organism evidence="6 7">
    <name type="scientific">Owenia fusiformis</name>
    <name type="common">Polychaete worm</name>
    <dbReference type="NCBI Taxonomy" id="6347"/>
    <lineage>
        <taxon>Eukaryota</taxon>
        <taxon>Metazoa</taxon>
        <taxon>Spiralia</taxon>
        <taxon>Lophotrochozoa</taxon>
        <taxon>Annelida</taxon>
        <taxon>Polychaeta</taxon>
        <taxon>Sedentaria</taxon>
        <taxon>Canalipalpata</taxon>
        <taxon>Sabellida</taxon>
        <taxon>Oweniida</taxon>
        <taxon>Oweniidae</taxon>
        <taxon>Owenia</taxon>
    </lineage>
</organism>
<name>A0A8J1Y3Y4_OWEFU</name>
<feature type="region of interest" description="Disordered" evidence="5">
    <location>
        <begin position="94"/>
        <end position="124"/>
    </location>
</feature>
<protein>
    <submittedName>
        <fullName evidence="6">Uncharacterized protein</fullName>
    </submittedName>
</protein>
<feature type="region of interest" description="Disordered" evidence="5">
    <location>
        <begin position="1278"/>
        <end position="1348"/>
    </location>
</feature>
<dbReference type="PANTHER" id="PTHR24379:SF127">
    <property type="entry name" value="BLOODY FINGERS-RELATED"/>
    <property type="match status" value="1"/>
</dbReference>
<dbReference type="FunFam" id="3.30.160.60:FF:002343">
    <property type="entry name" value="Zinc finger protein 33A"/>
    <property type="match status" value="1"/>
</dbReference>
<feature type="compositionally biased region" description="Basic and acidic residues" evidence="5">
    <location>
        <begin position="795"/>
        <end position="805"/>
    </location>
</feature>
<evidence type="ECO:0000313" key="7">
    <source>
        <dbReference type="Proteomes" id="UP000749559"/>
    </source>
</evidence>
<feature type="compositionally biased region" description="Basic and acidic residues" evidence="5">
    <location>
        <begin position="338"/>
        <end position="352"/>
    </location>
</feature>
<dbReference type="EMBL" id="CAIIXF020000007">
    <property type="protein sequence ID" value="CAH1788867.1"/>
    <property type="molecule type" value="Genomic_DNA"/>
</dbReference>
<feature type="region of interest" description="Disordered" evidence="5">
    <location>
        <begin position="265"/>
        <end position="288"/>
    </location>
</feature>
<feature type="compositionally biased region" description="Basic and acidic residues" evidence="5">
    <location>
        <begin position="376"/>
        <end position="389"/>
    </location>
</feature>
<keyword evidence="3" id="KW-0863">Zinc-finger</keyword>
<keyword evidence="4" id="KW-0862">Zinc</keyword>
<comment type="caution">
    <text evidence="6">The sequence shown here is derived from an EMBL/GenBank/DDBJ whole genome shotgun (WGS) entry which is preliminary data.</text>
</comment>
<sequence length="1423" mass="164655">RSSGRNSPVCIKEELEDMGYGDIQSRANPGKESNKHDDEWPSGNQMKEEGSADEYDNQSHSKPYVKTDQFGKGESRNNSLLKVKFRNCVSTVEHLENQKGREEDAQDRLHRPINIQRRRDTDKRYKCNECSSSFDRQTKLETHIKTYHATETNSPGDSEDNEELNDSYDDEDFVIEKEYENGDEQSSDKSSEESEDDKHEIEDENIEESGDNEHENEDENMEETDTQFGELPFEPEFIYSYQCIGCKKILSKSEVVTKDELNDLDEGSKNLKNEQDKDGRYNPEKTDTTPKEVTIASALAADSSAGNGTNDINHNPVEEHVTPINQKFPIIEGQSIDSIKETPKANNGEKHGMKGRTSQQNDVINDDQTTTLPYDDNGKQKADETENGKHGTTYTGSSIEGQVDTNQNVIQIQSKASEGAVSTTNITNAIKTNELSENMTKETSPEAIQLNTISNHVTVSVFCERCTSVNVNSSLKTFCQDNKISPEHCEMMLDGPIDLMITDEEASKHYFCEKCDDIVDSAEYFYTHIVHCLEEAHNCIRCDAHIQEVHAFEVHKKKCMGYSIEKNTDIFNKHYTCLKCQFETVKYKDYEKHMTKCINQKSQYPKMNSLEDIGLNTKKQASSQNILKSHVLCTFCKKKFSSKANYNIHYKMIHAPVAYIRCPICDQFKCRKIDVSVMISHIGVCRILEAHSKKLSSKVNDNQHIIETTGREAHELICDKCFKGIHDENSFKDHRQKCPGNLRCWLCKEMFIASGPLEIMNSVCFVKYKPLDYLQNNKDSMERGSKKKMKRKRIESKTTEKGCSRKKIEQMTKSDFPERVENQNNKREKVKQIQKDLKSHFIMTKTKLPETVGKRQNNSKKVKQIKESVQIESMMTDEELSEKVESKNRERKQFEKMWIDDMIVRPTCVCKGCNGIFLNAESLRKHSDTCQPWLLRCNFCGTFKCPSSDIAKMRTHSQKCLAREMMCDKCGIHFENYVKLKAHLKFCIQTHACPYCEMEHSQMSFRSHIRMVCMRKDSKIAMDRLQCVFCLSKHLNTKQLKEHMNTCDRFKCLKCNLEVSDKEALRHHYLACARILLLRDRSIKEPYLCEKCGEILTFDQYDDYPHKLIGMHMEKHKMEVLERSHICETCSKGFKTPNQLKSHSLSHKTERDFKCDQCDKTFKSQWRLRSHTKRYHGDKMKSYTCEQCGAHFLFGHLYARHQVVHTGERAFKCGTCGKTFTQMSSLKRHEQSHAGIKKHVCPHCGVKYSQRYPLSQHMEKQHGVTAYHLEQKRADYTKRKMFSTEDSTTELANKGKTKPNSEESGEKQKTKPKKKRKKSESEDEPINEESGYKRKTKSPKIVKKSKTKTITMDVEKTDQHVDLSEKILRRSKRPRKVKYIEEETSDEFDDIVPADKINGTIAEFEENNPEFVQKIKYPINFKK</sequence>
<feature type="compositionally biased region" description="Basic and acidic residues" evidence="5">
    <location>
        <begin position="94"/>
        <end position="110"/>
    </location>
</feature>
<feature type="region of interest" description="Disordered" evidence="5">
    <location>
        <begin position="781"/>
        <end position="805"/>
    </location>
</feature>
<accession>A0A8J1Y3Y4</accession>
<dbReference type="Pfam" id="PF13912">
    <property type="entry name" value="zf-C2H2_6"/>
    <property type="match status" value="1"/>
</dbReference>
<dbReference type="SUPFAM" id="SSF57667">
    <property type="entry name" value="beta-beta-alpha zinc fingers"/>
    <property type="match status" value="3"/>
</dbReference>
<evidence type="ECO:0000313" key="6">
    <source>
        <dbReference type="EMBL" id="CAH1788867.1"/>
    </source>
</evidence>
<reference evidence="6" key="1">
    <citation type="submission" date="2022-03" db="EMBL/GenBank/DDBJ databases">
        <authorList>
            <person name="Martin C."/>
        </authorList>
    </citation>
    <scope>NUCLEOTIDE SEQUENCE</scope>
</reference>
<dbReference type="SMART" id="SM00355">
    <property type="entry name" value="ZnF_C2H2"/>
    <property type="match status" value="12"/>
</dbReference>
<feature type="compositionally biased region" description="Polar residues" evidence="5">
    <location>
        <begin position="390"/>
        <end position="400"/>
    </location>
</feature>
<feature type="compositionally biased region" description="Basic residues" evidence="5">
    <location>
        <begin position="785"/>
        <end position="794"/>
    </location>
</feature>
<dbReference type="GO" id="GO:0008270">
    <property type="term" value="F:zinc ion binding"/>
    <property type="evidence" value="ECO:0007669"/>
    <property type="project" value="UniProtKB-KW"/>
</dbReference>
<feature type="region of interest" description="Disordered" evidence="5">
    <location>
        <begin position="147"/>
        <end position="166"/>
    </location>
</feature>
<proteinExistence type="predicted"/>
<feature type="compositionally biased region" description="Basic and acidic residues" evidence="5">
    <location>
        <begin position="1299"/>
        <end position="1309"/>
    </location>
</feature>
<evidence type="ECO:0000256" key="4">
    <source>
        <dbReference type="ARBA" id="ARBA00022833"/>
    </source>
</evidence>
<dbReference type="PROSITE" id="PS50157">
    <property type="entry name" value="ZINC_FINGER_C2H2_2"/>
    <property type="match status" value="7"/>
</dbReference>
<dbReference type="PROSITE" id="PS00028">
    <property type="entry name" value="ZINC_FINGER_C2H2_1"/>
    <property type="match status" value="7"/>
</dbReference>
<keyword evidence="7" id="KW-1185">Reference proteome</keyword>
<dbReference type="OrthoDB" id="8922241at2759"/>
<feature type="compositionally biased region" description="Basic and acidic residues" evidence="5">
    <location>
        <begin position="179"/>
        <end position="201"/>
    </location>
</feature>
<feature type="region of interest" description="Disordered" evidence="5">
    <location>
        <begin position="179"/>
        <end position="225"/>
    </location>
</feature>
<feature type="compositionally biased region" description="Acidic residues" evidence="5">
    <location>
        <begin position="202"/>
        <end position="225"/>
    </location>
</feature>
<evidence type="ECO:0000256" key="3">
    <source>
        <dbReference type="ARBA" id="ARBA00022771"/>
    </source>
</evidence>
<feature type="region of interest" description="Disordered" evidence="5">
    <location>
        <begin position="1"/>
        <end position="76"/>
    </location>
</feature>
<feature type="region of interest" description="Disordered" evidence="5">
    <location>
        <begin position="329"/>
        <end position="400"/>
    </location>
</feature>
<dbReference type="Proteomes" id="UP000749559">
    <property type="component" value="Unassembled WGS sequence"/>
</dbReference>
<dbReference type="InterPro" id="IPR013087">
    <property type="entry name" value="Znf_C2H2_type"/>
</dbReference>
<dbReference type="InterPro" id="IPR036236">
    <property type="entry name" value="Znf_C2H2_sf"/>
</dbReference>
<feature type="non-terminal residue" evidence="6">
    <location>
        <position position="1423"/>
    </location>
</feature>
<keyword evidence="1" id="KW-0479">Metal-binding</keyword>
<feature type="compositionally biased region" description="Acidic residues" evidence="5">
    <location>
        <begin position="157"/>
        <end position="166"/>
    </location>
</feature>
<feature type="compositionally biased region" description="Basic residues" evidence="5">
    <location>
        <begin position="1333"/>
        <end position="1347"/>
    </location>
</feature>
<evidence type="ECO:0000256" key="2">
    <source>
        <dbReference type="ARBA" id="ARBA00022737"/>
    </source>
</evidence>
<feature type="compositionally biased region" description="Polar residues" evidence="5">
    <location>
        <begin position="356"/>
        <end position="372"/>
    </location>
</feature>
<gene>
    <name evidence="6" type="ORF">OFUS_LOCUS14321</name>
</gene>